<dbReference type="Proteomes" id="UP000627838">
    <property type="component" value="Unassembled WGS sequence"/>
</dbReference>
<gene>
    <name evidence="2" type="ORF">H4W34_006702</name>
</gene>
<dbReference type="InterPro" id="IPR002204">
    <property type="entry name" value="3-OH-isobutyrate_DH-rel_CS"/>
</dbReference>
<dbReference type="SUPFAM" id="SSF51735">
    <property type="entry name" value="NAD(P)-binding Rossmann-fold domains"/>
    <property type="match status" value="1"/>
</dbReference>
<dbReference type="Pfam" id="PF03446">
    <property type="entry name" value="NAD_binding_2"/>
    <property type="match status" value="1"/>
</dbReference>
<name>A0ABR9K1X9_9ACTN</name>
<dbReference type="InterPro" id="IPR036291">
    <property type="entry name" value="NAD(P)-bd_dom_sf"/>
</dbReference>
<dbReference type="PROSITE" id="PS00895">
    <property type="entry name" value="3_HYDROXYISOBUT_DH"/>
    <property type="match status" value="1"/>
</dbReference>
<dbReference type="InterPro" id="IPR023606">
    <property type="entry name" value="CoA-Trfase_III_dom_1_sf"/>
</dbReference>
<keyword evidence="3" id="KW-1185">Reference proteome</keyword>
<evidence type="ECO:0000313" key="3">
    <source>
        <dbReference type="Proteomes" id="UP000627838"/>
    </source>
</evidence>
<sequence length="172" mass="17909">MQGQWAVVQNTHEVGNDPSLRAIGRIAEVVDAEGTTRRLVASPVQFNREAPRLTRGSLFAEHTDESVGFIGLGGQGAPMARRIVEAGLPTTLWARRPETVEPFAGTAAEIAASPAEPGGLEGHTLAPLGPVAGALLRKDARLVVDLAVAAGAEPRTVLDAADAALKSMGHLR</sequence>
<dbReference type="EMBL" id="JADBDZ010000001">
    <property type="protein sequence ID" value="MBE1536869.1"/>
    <property type="molecule type" value="Genomic_DNA"/>
</dbReference>
<feature type="domain" description="6-phosphogluconate dehydrogenase NADP-binding" evidence="1">
    <location>
        <begin position="67"/>
        <end position="116"/>
    </location>
</feature>
<comment type="caution">
    <text evidence="2">The sequence shown here is derived from an EMBL/GenBank/DDBJ whole genome shotgun (WGS) entry which is preliminary data.</text>
</comment>
<evidence type="ECO:0000259" key="1">
    <source>
        <dbReference type="Pfam" id="PF03446"/>
    </source>
</evidence>
<organism evidence="2 3">
    <name type="scientific">Actinomadura algeriensis</name>
    <dbReference type="NCBI Taxonomy" id="1679523"/>
    <lineage>
        <taxon>Bacteria</taxon>
        <taxon>Bacillati</taxon>
        <taxon>Actinomycetota</taxon>
        <taxon>Actinomycetes</taxon>
        <taxon>Streptosporangiales</taxon>
        <taxon>Thermomonosporaceae</taxon>
        <taxon>Actinomadura</taxon>
    </lineage>
</organism>
<evidence type="ECO:0000313" key="2">
    <source>
        <dbReference type="EMBL" id="MBE1536869.1"/>
    </source>
</evidence>
<reference evidence="2 3" key="1">
    <citation type="submission" date="2020-10" db="EMBL/GenBank/DDBJ databases">
        <title>Sequencing the genomes of 1000 actinobacteria strains.</title>
        <authorList>
            <person name="Klenk H.-P."/>
        </authorList>
    </citation>
    <scope>NUCLEOTIDE SEQUENCE [LARGE SCALE GENOMIC DNA]</scope>
    <source>
        <strain evidence="2 3">DSM 46744</strain>
    </source>
</reference>
<proteinExistence type="predicted"/>
<protein>
    <recommendedName>
        <fullName evidence="1">6-phosphogluconate dehydrogenase NADP-binding domain-containing protein</fullName>
    </recommendedName>
</protein>
<accession>A0ABR9K1X9</accession>
<dbReference type="Gene3D" id="3.40.50.720">
    <property type="entry name" value="NAD(P)-binding Rossmann-like Domain"/>
    <property type="match status" value="1"/>
</dbReference>
<dbReference type="SUPFAM" id="SSF89796">
    <property type="entry name" value="CoA-transferase family III (CaiB/BaiF)"/>
    <property type="match status" value="1"/>
</dbReference>
<dbReference type="InterPro" id="IPR006115">
    <property type="entry name" value="6PGDH_NADP-bd"/>
</dbReference>
<dbReference type="Gene3D" id="3.40.50.10540">
    <property type="entry name" value="Crotonobetainyl-coa:carnitine coa-transferase, domain 1"/>
    <property type="match status" value="1"/>
</dbReference>